<keyword evidence="4" id="KW-1185">Reference proteome</keyword>
<sequence length="42" mass="4546">MDFSDRQQEPGKKFLGIGLVVAFHAVLVYALANGLGTKLVEI</sequence>
<comment type="caution">
    <text evidence="3">The sequence shown here is derived from an EMBL/GenBank/DDBJ whole genome shotgun (WGS) entry which is preliminary data.</text>
</comment>
<dbReference type="EMBL" id="JACOGG010000026">
    <property type="protein sequence ID" value="MBC3936997.1"/>
    <property type="molecule type" value="Genomic_DNA"/>
</dbReference>
<name>A0A923I3E3_9BURK</name>
<feature type="non-terminal residue" evidence="3">
    <location>
        <position position="42"/>
    </location>
</feature>
<dbReference type="Proteomes" id="UP000612361">
    <property type="component" value="Unassembled WGS sequence"/>
</dbReference>
<keyword evidence="1" id="KW-0472">Membrane</keyword>
<dbReference type="EMBL" id="JACOGG010000029">
    <property type="protein sequence ID" value="MBC3937049.1"/>
    <property type="molecule type" value="Genomic_DNA"/>
</dbReference>
<evidence type="ECO:0000256" key="1">
    <source>
        <dbReference type="SAM" id="Phobius"/>
    </source>
</evidence>
<keyword evidence="1" id="KW-1133">Transmembrane helix</keyword>
<feature type="transmembrane region" description="Helical" evidence="1">
    <location>
        <begin position="14"/>
        <end position="32"/>
    </location>
</feature>
<gene>
    <name evidence="2" type="ORF">H8K47_16690</name>
    <name evidence="3" type="ORF">H8K47_16960</name>
</gene>
<accession>A0A923I3E3</accession>
<keyword evidence="1" id="KW-0812">Transmembrane</keyword>
<evidence type="ECO:0000313" key="4">
    <source>
        <dbReference type="Proteomes" id="UP000612361"/>
    </source>
</evidence>
<organism evidence="3 4">
    <name type="scientific">Undibacterium rugosum</name>
    <dbReference type="NCBI Taxonomy" id="2762291"/>
    <lineage>
        <taxon>Bacteria</taxon>
        <taxon>Pseudomonadati</taxon>
        <taxon>Pseudomonadota</taxon>
        <taxon>Betaproteobacteria</taxon>
        <taxon>Burkholderiales</taxon>
        <taxon>Oxalobacteraceae</taxon>
        <taxon>Undibacterium</taxon>
    </lineage>
</organism>
<protein>
    <submittedName>
        <fullName evidence="3">Energy transducer TonB</fullName>
    </submittedName>
</protein>
<reference evidence="3" key="1">
    <citation type="submission" date="2020-08" db="EMBL/GenBank/DDBJ databases">
        <title>Novel species isolated from subtropical streams in China.</title>
        <authorList>
            <person name="Lu H."/>
        </authorList>
    </citation>
    <scope>NUCLEOTIDE SEQUENCE</scope>
    <source>
        <strain evidence="3">CY7W</strain>
    </source>
</reference>
<dbReference type="AlphaFoldDB" id="A0A923I3E3"/>
<proteinExistence type="predicted"/>
<evidence type="ECO:0000313" key="2">
    <source>
        <dbReference type="EMBL" id="MBC3936997.1"/>
    </source>
</evidence>
<evidence type="ECO:0000313" key="3">
    <source>
        <dbReference type="EMBL" id="MBC3937049.1"/>
    </source>
</evidence>